<keyword evidence="5" id="KW-1185">Reference proteome</keyword>
<dbReference type="EMBL" id="WVUK01000038">
    <property type="protein sequence ID" value="KAF7496133.1"/>
    <property type="molecule type" value="Genomic_DNA"/>
</dbReference>
<organism evidence="3">
    <name type="scientific">Sarcoptes scabiei</name>
    <name type="common">Itch mite</name>
    <name type="synonym">Acarus scabiei</name>
    <dbReference type="NCBI Taxonomy" id="52283"/>
    <lineage>
        <taxon>Eukaryota</taxon>
        <taxon>Metazoa</taxon>
        <taxon>Ecdysozoa</taxon>
        <taxon>Arthropoda</taxon>
        <taxon>Chelicerata</taxon>
        <taxon>Arachnida</taxon>
        <taxon>Acari</taxon>
        <taxon>Acariformes</taxon>
        <taxon>Sarcoptiformes</taxon>
        <taxon>Astigmata</taxon>
        <taxon>Psoroptidia</taxon>
        <taxon>Sarcoptoidea</taxon>
        <taxon>Sarcoptidae</taxon>
        <taxon>Sarcoptinae</taxon>
        <taxon>Sarcoptes</taxon>
    </lineage>
</organism>
<feature type="signal peptide" evidence="2">
    <location>
        <begin position="1"/>
        <end position="24"/>
    </location>
</feature>
<evidence type="ECO:0000313" key="4">
    <source>
        <dbReference type="EnsemblMetazoa" id="KAF7496133.1"/>
    </source>
</evidence>
<reference evidence="4" key="3">
    <citation type="submission" date="2022-06" db="UniProtKB">
        <authorList>
            <consortium name="EnsemblMetazoa"/>
        </authorList>
    </citation>
    <scope>IDENTIFICATION</scope>
</reference>
<reference evidence="5" key="1">
    <citation type="journal article" date="2020" name="PLoS Negl. Trop. Dis.">
        <title>High-quality nuclear genome for Sarcoptes scabiei-A critical resource for a neglected parasite.</title>
        <authorList>
            <person name="Korhonen P.K."/>
            <person name="Gasser R.B."/>
            <person name="Ma G."/>
            <person name="Wang T."/>
            <person name="Stroehlein A.J."/>
            <person name="Young N.D."/>
            <person name="Ang C.S."/>
            <person name="Fernando D.D."/>
            <person name="Lu H.C."/>
            <person name="Taylor S."/>
            <person name="Reynolds S.L."/>
            <person name="Mofiz E."/>
            <person name="Najaraj S.H."/>
            <person name="Gowda H."/>
            <person name="Madugundu A."/>
            <person name="Renuse S."/>
            <person name="Holt D."/>
            <person name="Pandey A."/>
            <person name="Papenfuss A.T."/>
            <person name="Fischer K."/>
        </authorList>
    </citation>
    <scope>NUCLEOTIDE SEQUENCE [LARGE SCALE GENOMIC DNA]</scope>
</reference>
<sequence>MFDLLMRILYTILVLNLDLTSTISSYKLQPLVDVKGNDAIRQIRLLYDIYGTDDNDDDVDVDVDAIDHNHDLVSDQRYHQHYHHQNNHHHQSDTPVLSQNSFPTKLVSIKNLSKWIPKTFSTSSSVTPTSLYDHQTNFISSSSNKINNLIANNNKPLLSGSTTSAAMAEPKQQQQSSNWILEQHSEIDDHFGPNSHQQKTTLSKPFAAMSFHGGINPFLSNHYHQEHLNFIDEYQRRAIVSQYPSIENNLKFFYKKSIKFSLERSTTISISVSLPANIRGRQWLLGYHREEFPMPSCRLCTNQKQSYTVPVTLFLPDDGWCPEGSVQTVWKIEAIDEDRLQKLNRSNSNRTISSTFLLDQSDMILAYGYDERKQLFIKNRPDSTHCKDIHEAIVV</sequence>
<name>A0A834RKH0_SARSC</name>
<dbReference type="Proteomes" id="UP000070412">
    <property type="component" value="Unassembled WGS sequence"/>
</dbReference>
<evidence type="ECO:0000256" key="2">
    <source>
        <dbReference type="SAM" id="SignalP"/>
    </source>
</evidence>
<evidence type="ECO:0000256" key="1">
    <source>
        <dbReference type="SAM" id="MobiDB-lite"/>
    </source>
</evidence>
<feature type="region of interest" description="Disordered" evidence="1">
    <location>
        <begin position="79"/>
        <end position="98"/>
    </location>
</feature>
<dbReference type="AlphaFoldDB" id="A0A834RKH0"/>
<protein>
    <submittedName>
        <fullName evidence="3 4">Uncharacterized protein</fullName>
    </submittedName>
</protein>
<reference evidence="3" key="2">
    <citation type="submission" date="2020-01" db="EMBL/GenBank/DDBJ databases">
        <authorList>
            <person name="Korhonen P.K.K."/>
            <person name="Guangxu M.G."/>
            <person name="Wang T.W."/>
            <person name="Stroehlein A.J.S."/>
            <person name="Young N.D."/>
            <person name="Ang C.-S.A."/>
            <person name="Fernando D.W.F."/>
            <person name="Lu H.L."/>
            <person name="Taylor S.T."/>
            <person name="Ehtesham M.E.M."/>
            <person name="Najaraj S.H.N."/>
            <person name="Harsha G.H.G."/>
            <person name="Madugundu A.M."/>
            <person name="Renuse S.R."/>
            <person name="Holt D.H."/>
            <person name="Pandey A.P."/>
            <person name="Papenfuss A.P."/>
            <person name="Gasser R.B.G."/>
            <person name="Fischer K.F."/>
        </authorList>
    </citation>
    <scope>NUCLEOTIDE SEQUENCE</scope>
    <source>
        <strain evidence="3">SSS_KF_BRIS2020</strain>
    </source>
</reference>
<feature type="compositionally biased region" description="Basic residues" evidence="1">
    <location>
        <begin position="79"/>
        <end position="89"/>
    </location>
</feature>
<feature type="chain" id="PRO_5038259448" evidence="2">
    <location>
        <begin position="25"/>
        <end position="395"/>
    </location>
</feature>
<evidence type="ECO:0000313" key="5">
    <source>
        <dbReference type="Proteomes" id="UP000070412"/>
    </source>
</evidence>
<dbReference type="OrthoDB" id="6503560at2759"/>
<proteinExistence type="predicted"/>
<gene>
    <name evidence="3" type="ORF">SSS_5368</name>
</gene>
<keyword evidence="2" id="KW-0732">Signal</keyword>
<accession>A0A834RKH0</accession>
<evidence type="ECO:0000313" key="3">
    <source>
        <dbReference type="EMBL" id="KAF7496133.1"/>
    </source>
</evidence>
<dbReference type="EnsemblMetazoa" id="SSS_5368s_mrna">
    <property type="protein sequence ID" value="KAF7496133.1"/>
    <property type="gene ID" value="SSS_5368"/>
</dbReference>